<dbReference type="RefSeq" id="WP_213754425.1">
    <property type="nucleotide sequence ID" value="NZ_JAHCQH010000014.1"/>
</dbReference>
<organism evidence="3 4">
    <name type="scientific">Ancylobacter radicis</name>
    <dbReference type="NCBI Taxonomy" id="2836179"/>
    <lineage>
        <taxon>Bacteria</taxon>
        <taxon>Pseudomonadati</taxon>
        <taxon>Pseudomonadota</taxon>
        <taxon>Alphaproteobacteria</taxon>
        <taxon>Hyphomicrobiales</taxon>
        <taxon>Xanthobacteraceae</taxon>
        <taxon>Ancylobacter</taxon>
    </lineage>
</organism>
<dbReference type="EMBL" id="JAHCQH010000014">
    <property type="protein sequence ID" value="MBS9476602.1"/>
    <property type="molecule type" value="Genomic_DNA"/>
</dbReference>
<protein>
    <submittedName>
        <fullName evidence="3">Uncharacterized protein</fullName>
    </submittedName>
</protein>
<sequence>MTHSVENSRAGIGKFAAIGFAAALAALSTLPASAAPLSLGAGVPEAARTAPSVPVENVRCRGCAVGVGIAAGVIAGAAIANAARNDRNRYYYDEGPGYYGGGPGYGRPVYSRGPGRCWVETNPHRGTGYWGRC</sequence>
<gene>
    <name evidence="3" type="ORF">KIP89_05745</name>
</gene>
<keyword evidence="1" id="KW-0472">Membrane</keyword>
<comment type="caution">
    <text evidence="3">The sequence shown here is derived from an EMBL/GenBank/DDBJ whole genome shotgun (WGS) entry which is preliminary data.</text>
</comment>
<keyword evidence="1" id="KW-0812">Transmembrane</keyword>
<evidence type="ECO:0000256" key="1">
    <source>
        <dbReference type="SAM" id="Phobius"/>
    </source>
</evidence>
<keyword evidence="1" id="KW-1133">Transmembrane helix</keyword>
<evidence type="ECO:0000256" key="2">
    <source>
        <dbReference type="SAM" id="SignalP"/>
    </source>
</evidence>
<feature type="transmembrane region" description="Helical" evidence="1">
    <location>
        <begin position="64"/>
        <end position="83"/>
    </location>
</feature>
<name>A0ABS5R530_9HYPH</name>
<keyword evidence="2" id="KW-0732">Signal</keyword>
<keyword evidence="4" id="KW-1185">Reference proteome</keyword>
<proteinExistence type="predicted"/>
<evidence type="ECO:0000313" key="4">
    <source>
        <dbReference type="Proteomes" id="UP001166585"/>
    </source>
</evidence>
<feature type="signal peptide" evidence="2">
    <location>
        <begin position="1"/>
        <end position="34"/>
    </location>
</feature>
<accession>A0ABS5R530</accession>
<reference evidence="3" key="1">
    <citation type="submission" date="2021-05" db="EMBL/GenBank/DDBJ databases">
        <authorList>
            <person name="Sun Q."/>
            <person name="Inoue M."/>
        </authorList>
    </citation>
    <scope>NUCLEOTIDE SEQUENCE</scope>
    <source>
        <strain evidence="3">VKM B-3255</strain>
    </source>
</reference>
<dbReference type="Proteomes" id="UP001166585">
    <property type="component" value="Unassembled WGS sequence"/>
</dbReference>
<feature type="chain" id="PRO_5045246162" evidence="2">
    <location>
        <begin position="35"/>
        <end position="133"/>
    </location>
</feature>
<evidence type="ECO:0000313" key="3">
    <source>
        <dbReference type="EMBL" id="MBS9476602.1"/>
    </source>
</evidence>